<evidence type="ECO:0000313" key="1">
    <source>
        <dbReference type="EMBL" id="ASD64995.1"/>
    </source>
</evidence>
<protein>
    <submittedName>
        <fullName evidence="1">Uncharacterized protein</fullName>
    </submittedName>
</protein>
<sequence length="84" mass="10353">MFVKLDLDPAFQTQMELLRQLSFLHFILDQQTADNSQHYASFPRKNSQFYFFNESRYWREFYWNKNFKKADFLARVLGNKVLWS</sequence>
<proteinExistence type="predicted"/>
<dbReference type="AlphaFoldDB" id="A0A1Z3NC26"/>
<name>A0A1Z3NC26_BDEBC</name>
<organism evidence="1 2">
    <name type="scientific">Bdellovibrio bacteriovorus</name>
    <dbReference type="NCBI Taxonomy" id="959"/>
    <lineage>
        <taxon>Bacteria</taxon>
        <taxon>Pseudomonadati</taxon>
        <taxon>Bdellovibrionota</taxon>
        <taxon>Bdellovibrionia</taxon>
        <taxon>Bdellovibrionales</taxon>
        <taxon>Pseudobdellovibrionaceae</taxon>
        <taxon>Bdellovibrio</taxon>
    </lineage>
</organism>
<evidence type="ECO:0000313" key="2">
    <source>
        <dbReference type="Proteomes" id="UP000197003"/>
    </source>
</evidence>
<gene>
    <name evidence="1" type="ORF">B9G79_16180</name>
</gene>
<dbReference type="Proteomes" id="UP000197003">
    <property type="component" value="Chromosome"/>
</dbReference>
<reference evidence="1 2" key="1">
    <citation type="submission" date="2017-04" db="EMBL/GenBank/DDBJ databases">
        <title>Whole genome sequence of Bdellovibrio bacteriovorus strain SSB218315.</title>
        <authorList>
            <person name="Oyedara O."/>
            <person name="Rodriguez-Perez M.A."/>
        </authorList>
    </citation>
    <scope>NUCLEOTIDE SEQUENCE [LARGE SCALE GENOMIC DNA]</scope>
    <source>
        <strain evidence="1 2">SSB218315</strain>
    </source>
</reference>
<accession>A0A1Z3NC26</accession>
<dbReference type="EMBL" id="CP020946">
    <property type="protein sequence ID" value="ASD64995.1"/>
    <property type="molecule type" value="Genomic_DNA"/>
</dbReference>